<dbReference type="Gene3D" id="1.10.8.100">
    <property type="entry name" value="Ribosomal RNA adenine dimethylase-like, domain 2"/>
    <property type="match status" value="1"/>
</dbReference>
<evidence type="ECO:0000256" key="7">
    <source>
        <dbReference type="PROSITE-ProRule" id="PRU01026"/>
    </source>
</evidence>
<evidence type="ECO:0000256" key="4">
    <source>
        <dbReference type="ARBA" id="ARBA00022691"/>
    </source>
</evidence>
<evidence type="ECO:0000256" key="2">
    <source>
        <dbReference type="ARBA" id="ARBA00022603"/>
    </source>
</evidence>
<dbReference type="PROSITE" id="PS01131">
    <property type="entry name" value="RRNA_A_DIMETH"/>
    <property type="match status" value="1"/>
</dbReference>
<dbReference type="GO" id="GO:0005829">
    <property type="term" value="C:cytosol"/>
    <property type="evidence" value="ECO:0007669"/>
    <property type="project" value="TreeGrafter"/>
</dbReference>
<protein>
    <recommendedName>
        <fullName evidence="1">rRNA adenine N-6-methyltransferase</fullName>
    </recommendedName>
    <alternativeName>
        <fullName evidence="6">Macrolide-lincosamide-streptogramin B resistance protein</fullName>
    </alternativeName>
</protein>
<feature type="binding site" evidence="7">
    <location>
        <position position="108"/>
    </location>
    <ligand>
        <name>S-adenosyl-L-methionine</name>
        <dbReference type="ChEBI" id="CHEBI:59789"/>
    </ligand>
</feature>
<evidence type="ECO:0000259" key="8">
    <source>
        <dbReference type="SMART" id="SM00650"/>
    </source>
</evidence>
<organism evidence="9 10">
    <name type="scientific">Sporobacter termitidis DSM 10068</name>
    <dbReference type="NCBI Taxonomy" id="1123282"/>
    <lineage>
        <taxon>Bacteria</taxon>
        <taxon>Bacillati</taxon>
        <taxon>Bacillota</taxon>
        <taxon>Clostridia</taxon>
        <taxon>Eubacteriales</taxon>
        <taxon>Oscillospiraceae</taxon>
        <taxon>Sporobacter</taxon>
    </lineage>
</organism>
<evidence type="ECO:0000256" key="3">
    <source>
        <dbReference type="ARBA" id="ARBA00022679"/>
    </source>
</evidence>
<evidence type="ECO:0000256" key="6">
    <source>
        <dbReference type="ARBA" id="ARBA00029941"/>
    </source>
</evidence>
<dbReference type="STRING" id="1123282.SAMN02745823_02160"/>
<dbReference type="NCBIfam" id="NF000499">
    <property type="entry name" value="Erm23S_rRNA_broad"/>
    <property type="match status" value="1"/>
</dbReference>
<dbReference type="InterPro" id="IPR029063">
    <property type="entry name" value="SAM-dependent_MTases_sf"/>
</dbReference>
<proteinExistence type="inferred from homology"/>
<dbReference type="Gene3D" id="3.40.50.150">
    <property type="entry name" value="Vaccinia Virus protein VP39"/>
    <property type="match status" value="1"/>
</dbReference>
<dbReference type="InterPro" id="IPR020596">
    <property type="entry name" value="rRNA_Ade_Mease_Trfase_CS"/>
</dbReference>
<keyword evidence="2 7" id="KW-0489">Methyltransferase</keyword>
<dbReference type="PROSITE" id="PS51689">
    <property type="entry name" value="SAM_RNA_A_N6_MT"/>
    <property type="match status" value="1"/>
</dbReference>
<dbReference type="InterPro" id="IPR023165">
    <property type="entry name" value="rRNA_Ade_diMease-like_C"/>
</dbReference>
<feature type="binding site" evidence="7">
    <location>
        <position position="45"/>
    </location>
    <ligand>
        <name>S-adenosyl-L-methionine</name>
        <dbReference type="ChEBI" id="CHEBI:59789"/>
    </ligand>
</feature>
<dbReference type="PANTHER" id="PTHR11727">
    <property type="entry name" value="DIMETHYLADENOSINE TRANSFERASE"/>
    <property type="match status" value="1"/>
</dbReference>
<dbReference type="Pfam" id="PF00398">
    <property type="entry name" value="RrnaAD"/>
    <property type="match status" value="1"/>
</dbReference>
<dbReference type="RefSeq" id="WP_073078749.1">
    <property type="nucleotide sequence ID" value="NZ_FQXV01000007.1"/>
</dbReference>
<dbReference type="InterPro" id="IPR001737">
    <property type="entry name" value="KsgA/Erm"/>
</dbReference>
<accession>A0A1M5Y2T4</accession>
<evidence type="ECO:0000313" key="10">
    <source>
        <dbReference type="Proteomes" id="UP000183995"/>
    </source>
</evidence>
<feature type="binding site" evidence="7">
    <location>
        <position position="20"/>
    </location>
    <ligand>
        <name>S-adenosyl-L-methionine</name>
        <dbReference type="ChEBI" id="CHEBI:59789"/>
    </ligand>
</feature>
<evidence type="ECO:0000256" key="5">
    <source>
        <dbReference type="ARBA" id="ARBA00022884"/>
    </source>
</evidence>
<dbReference type="OrthoDB" id="9786598at2"/>
<feature type="domain" description="Ribosomal RNA adenine methylase transferase N-terminal" evidence="8">
    <location>
        <begin position="25"/>
        <end position="190"/>
    </location>
</feature>
<keyword evidence="4 7" id="KW-0949">S-adenosyl-L-methionine</keyword>
<sequence length="262" mass="29689">MPENKKQGRCAPLSVSQNFLTSAVTINNILKQTTIGKDDHVLEIGPGKGHITRALLRRSGRVTAVELDGGLARALRDKFAGETNLRLVHLDFLKYRLPDEGGYKVFASIPFNRTTAILRKLTECRNPPEEMWLVVEEGAAKRFLGRPAENLRSLLLKPYFDMDIAYYLPGTVFHPKPKVDAVLLHLKKKQMPDISGGDRQAYRQFIEAGLSGGGQNLRRLFTPKQLTHILKSYGCPTQFTPAQLLYVQWLCLFRCRRDTIQR</sequence>
<gene>
    <name evidence="9" type="ORF">SAMN02745823_02160</name>
</gene>
<name>A0A1M5Y2T4_9FIRM</name>
<dbReference type="SUPFAM" id="SSF53335">
    <property type="entry name" value="S-adenosyl-L-methionine-dependent methyltransferases"/>
    <property type="match status" value="1"/>
</dbReference>
<feature type="binding site" evidence="7">
    <location>
        <position position="91"/>
    </location>
    <ligand>
        <name>S-adenosyl-L-methionine</name>
        <dbReference type="ChEBI" id="CHEBI:59789"/>
    </ligand>
</feature>
<comment type="similarity">
    <text evidence="7">Belongs to the class I-like SAM-binding methyltransferase superfamily. rRNA adenine N(6)-methyltransferase family.</text>
</comment>
<keyword evidence="3 7" id="KW-0808">Transferase</keyword>
<dbReference type="GO" id="GO:0000179">
    <property type="term" value="F:rRNA (adenine-N6,N6-)-dimethyltransferase activity"/>
    <property type="evidence" value="ECO:0007669"/>
    <property type="project" value="UniProtKB-UniRule"/>
</dbReference>
<dbReference type="SMART" id="SM00650">
    <property type="entry name" value="rADc"/>
    <property type="match status" value="1"/>
</dbReference>
<dbReference type="PANTHER" id="PTHR11727:SF7">
    <property type="entry name" value="DIMETHYLADENOSINE TRANSFERASE-RELATED"/>
    <property type="match status" value="1"/>
</dbReference>
<keyword evidence="10" id="KW-1185">Reference proteome</keyword>
<dbReference type="GO" id="GO:0003723">
    <property type="term" value="F:RNA binding"/>
    <property type="evidence" value="ECO:0007669"/>
    <property type="project" value="UniProtKB-UniRule"/>
</dbReference>
<feature type="binding site" evidence="7">
    <location>
        <position position="66"/>
    </location>
    <ligand>
        <name>S-adenosyl-L-methionine</name>
        <dbReference type="ChEBI" id="CHEBI:59789"/>
    </ligand>
</feature>
<dbReference type="CDD" id="cd02440">
    <property type="entry name" value="AdoMet_MTases"/>
    <property type="match status" value="1"/>
</dbReference>
<evidence type="ECO:0000256" key="1">
    <source>
        <dbReference type="ARBA" id="ARBA00016505"/>
    </source>
</evidence>
<keyword evidence="5 7" id="KW-0694">RNA-binding</keyword>
<dbReference type="AlphaFoldDB" id="A0A1M5Y2T4"/>
<dbReference type="InterPro" id="IPR020598">
    <property type="entry name" value="rRNA_Ade_methylase_Trfase_N"/>
</dbReference>
<evidence type="ECO:0000313" key="9">
    <source>
        <dbReference type="EMBL" id="SHI06104.1"/>
    </source>
</evidence>
<dbReference type="Proteomes" id="UP000183995">
    <property type="component" value="Unassembled WGS sequence"/>
</dbReference>
<feature type="binding site" evidence="7">
    <location>
        <position position="18"/>
    </location>
    <ligand>
        <name>S-adenosyl-L-methionine</name>
        <dbReference type="ChEBI" id="CHEBI:59789"/>
    </ligand>
</feature>
<reference evidence="9 10" key="1">
    <citation type="submission" date="2016-11" db="EMBL/GenBank/DDBJ databases">
        <authorList>
            <person name="Jaros S."/>
            <person name="Januszkiewicz K."/>
            <person name="Wedrychowicz H."/>
        </authorList>
    </citation>
    <scope>NUCLEOTIDE SEQUENCE [LARGE SCALE GENOMIC DNA]</scope>
    <source>
        <strain evidence="9 10">DSM 10068</strain>
    </source>
</reference>
<dbReference type="EMBL" id="FQXV01000007">
    <property type="protein sequence ID" value="SHI06104.1"/>
    <property type="molecule type" value="Genomic_DNA"/>
</dbReference>